<evidence type="ECO:0000313" key="2">
    <source>
        <dbReference type="Proteomes" id="UP000277204"/>
    </source>
</evidence>
<evidence type="ECO:0000313" key="1">
    <source>
        <dbReference type="EMBL" id="VDP18943.1"/>
    </source>
</evidence>
<dbReference type="EMBL" id="UZAI01016983">
    <property type="protein sequence ID" value="VDP18943.1"/>
    <property type="molecule type" value="Genomic_DNA"/>
</dbReference>
<accession>A0A183MI22</accession>
<protein>
    <submittedName>
        <fullName evidence="1">Uncharacterized protein</fullName>
    </submittedName>
</protein>
<keyword evidence="2" id="KW-1185">Reference proteome</keyword>
<dbReference type="AlphaFoldDB" id="A0A183MI22"/>
<gene>
    <name evidence="1" type="ORF">SMRZ_LOCUS15697</name>
</gene>
<dbReference type="Proteomes" id="UP000277204">
    <property type="component" value="Unassembled WGS sequence"/>
</dbReference>
<organism evidence="1 2">
    <name type="scientific">Schistosoma margrebowiei</name>
    <dbReference type="NCBI Taxonomy" id="48269"/>
    <lineage>
        <taxon>Eukaryota</taxon>
        <taxon>Metazoa</taxon>
        <taxon>Spiralia</taxon>
        <taxon>Lophotrochozoa</taxon>
        <taxon>Platyhelminthes</taxon>
        <taxon>Trematoda</taxon>
        <taxon>Digenea</taxon>
        <taxon>Strigeidida</taxon>
        <taxon>Schistosomatoidea</taxon>
        <taxon>Schistosomatidae</taxon>
        <taxon>Schistosoma</taxon>
    </lineage>
</organism>
<reference evidence="1 2" key="1">
    <citation type="submission" date="2018-11" db="EMBL/GenBank/DDBJ databases">
        <authorList>
            <consortium name="Pathogen Informatics"/>
        </authorList>
    </citation>
    <scope>NUCLEOTIDE SEQUENCE [LARGE SCALE GENOMIC DNA]</scope>
    <source>
        <strain evidence="1 2">Zambia</strain>
    </source>
</reference>
<sequence length="94" mass="11431">MYETERTNQIAMEMRRYDLVLEVSETHWTQAGQKRLDLGEMLWLSHSERCFNAVRRSTKCTYRMEISRIQDHQIILQNKEEGNHNKYYPILCTY</sequence>
<name>A0A183MI22_9TREM</name>
<proteinExistence type="predicted"/>
<dbReference type="STRING" id="48269.A0A183MI22"/>